<gene>
    <name evidence="2" type="ORF">NBH00_02575</name>
</gene>
<dbReference type="PRINTS" id="PR00385">
    <property type="entry name" value="P450"/>
</dbReference>
<dbReference type="PRINTS" id="PR00463">
    <property type="entry name" value="EP450I"/>
</dbReference>
<reference evidence="2 3" key="1">
    <citation type="submission" date="2022-06" db="EMBL/GenBank/DDBJ databases">
        <title>Paraconexibacter antarcticus.</title>
        <authorList>
            <person name="Kim C.S."/>
        </authorList>
    </citation>
    <scope>NUCLEOTIDE SEQUENCE [LARGE SCALE GENOMIC DNA]</scope>
    <source>
        <strain evidence="2 3">02-257</strain>
    </source>
</reference>
<dbReference type="Pfam" id="PF00067">
    <property type="entry name" value="p450"/>
    <property type="match status" value="1"/>
</dbReference>
<proteinExistence type="inferred from homology"/>
<keyword evidence="3" id="KW-1185">Reference proteome</keyword>
<organism evidence="2 3">
    <name type="scientific">Paraconexibacter antarcticus</name>
    <dbReference type="NCBI Taxonomy" id="2949664"/>
    <lineage>
        <taxon>Bacteria</taxon>
        <taxon>Bacillati</taxon>
        <taxon>Actinomycetota</taxon>
        <taxon>Thermoleophilia</taxon>
        <taxon>Solirubrobacterales</taxon>
        <taxon>Paraconexibacteraceae</taxon>
        <taxon>Paraconexibacter</taxon>
    </lineage>
</organism>
<protein>
    <submittedName>
        <fullName evidence="2">Cytochrome P450</fullName>
    </submittedName>
</protein>
<dbReference type="SUPFAM" id="SSF48264">
    <property type="entry name" value="Cytochrome P450"/>
    <property type="match status" value="1"/>
</dbReference>
<dbReference type="CDD" id="cd11053">
    <property type="entry name" value="CYP110-like"/>
    <property type="match status" value="1"/>
</dbReference>
<dbReference type="EMBL" id="CP098502">
    <property type="protein sequence ID" value="UTI65104.1"/>
    <property type="molecule type" value="Genomic_DNA"/>
</dbReference>
<evidence type="ECO:0000256" key="1">
    <source>
        <dbReference type="ARBA" id="ARBA00010617"/>
    </source>
</evidence>
<dbReference type="PANTHER" id="PTHR24305">
    <property type="entry name" value="CYTOCHROME P450"/>
    <property type="match status" value="1"/>
</dbReference>
<comment type="similarity">
    <text evidence="1">Belongs to the cytochrome P450 family.</text>
</comment>
<dbReference type="RefSeq" id="WP_254571794.1">
    <property type="nucleotide sequence ID" value="NZ_CP098502.1"/>
</dbReference>
<dbReference type="Gene3D" id="1.10.630.10">
    <property type="entry name" value="Cytochrome P450"/>
    <property type="match status" value="1"/>
</dbReference>
<dbReference type="InterPro" id="IPR002401">
    <property type="entry name" value="Cyt_P450_E_grp-I"/>
</dbReference>
<name>A0ABY5DU45_9ACTN</name>
<dbReference type="PANTHER" id="PTHR24305:SF166">
    <property type="entry name" value="CYTOCHROME P450 12A4, MITOCHONDRIAL-RELATED"/>
    <property type="match status" value="1"/>
</dbReference>
<dbReference type="InterPro" id="IPR001128">
    <property type="entry name" value="Cyt_P450"/>
</dbReference>
<accession>A0ABY5DU45</accession>
<evidence type="ECO:0000313" key="3">
    <source>
        <dbReference type="Proteomes" id="UP001056035"/>
    </source>
</evidence>
<dbReference type="InterPro" id="IPR036396">
    <property type="entry name" value="Cyt_P450_sf"/>
</dbReference>
<evidence type="ECO:0000313" key="2">
    <source>
        <dbReference type="EMBL" id="UTI65104.1"/>
    </source>
</evidence>
<dbReference type="Proteomes" id="UP001056035">
    <property type="component" value="Chromosome"/>
</dbReference>
<dbReference type="InterPro" id="IPR050121">
    <property type="entry name" value="Cytochrome_P450_monoxygenase"/>
</dbReference>
<sequence>MLPPRPGLSRWAMSVGFMLRPTDFVEACAADCGDFFTLRPAPGRQVVFTSDPQAVRQVFTGDPALLHAGAGNVTLAPLLGPGSVLLLDGAEHLRHRKLLLPPFHGDRMRGHADVMREVAERHVARWPRDRAFAVLPSMQAMTLEIILRVVFGVSDPVARQRLGDPLRVLLEEMASPVRLLALGLTGSRRRGPLSPWRRFARLRALADARVHEEIARRRADPDAAGRDDVFSMLVAARDEQGRALTDDELRDELMTLLVAGHETTATALAWALERIVRHPAVHARLRAEQAAGGTAYLDAVIRETLRLRPVVPAVVRELQAPMTFGGWDLPAGVSIAPSIYLLHRRPDLYPEPLAFRPERFLDRAPGTYEWIPFGGSVRRCLGASFALLEMRELLGVVLREVPLRAGSRGDGEATRRRTVTFAPADGGRILVGA</sequence>